<evidence type="ECO:0000313" key="8">
    <source>
        <dbReference type="Proteomes" id="UP001058872"/>
    </source>
</evidence>
<evidence type="ECO:0000256" key="1">
    <source>
        <dbReference type="ARBA" id="ARBA00007749"/>
    </source>
</evidence>
<dbReference type="GO" id="GO:0046872">
    <property type="term" value="F:metal ion binding"/>
    <property type="evidence" value="ECO:0007669"/>
    <property type="project" value="UniProtKB-KW"/>
</dbReference>
<dbReference type="PANTHER" id="PTHR42978:SF6">
    <property type="entry name" value="QUORUM-QUENCHING LACTONASE YTNP-RELATED"/>
    <property type="match status" value="1"/>
</dbReference>
<evidence type="ECO:0000256" key="2">
    <source>
        <dbReference type="ARBA" id="ARBA00022723"/>
    </source>
</evidence>
<dbReference type="CDD" id="cd07720">
    <property type="entry name" value="OPHC2-like_MBL-fold"/>
    <property type="match status" value="1"/>
</dbReference>
<keyword evidence="3" id="KW-0378">Hydrolase</keyword>
<gene>
    <name evidence="7" type="ORF">DCM83_21640</name>
</gene>
<dbReference type="EMBL" id="CP028989">
    <property type="protein sequence ID" value="UUO67549.1"/>
    <property type="molecule type" value="Genomic_DNA"/>
</dbReference>
<protein>
    <submittedName>
        <fullName evidence="7">MBL fold metallo-hydrolase</fullName>
    </submittedName>
</protein>
<dbReference type="InterPro" id="IPR006311">
    <property type="entry name" value="TAT_signal"/>
</dbReference>
<dbReference type="SMART" id="SM00849">
    <property type="entry name" value="Lactamase_B"/>
    <property type="match status" value="1"/>
</dbReference>
<evidence type="ECO:0000256" key="3">
    <source>
        <dbReference type="ARBA" id="ARBA00022801"/>
    </source>
</evidence>
<dbReference type="InterPro" id="IPR001279">
    <property type="entry name" value="Metallo-B-lactamas"/>
</dbReference>
<reference evidence="7" key="1">
    <citation type="submission" date="2018-04" db="EMBL/GenBank/DDBJ databases">
        <title>Genomes of Endosymbiotic and Endophytic Bradyrhizobium Publication status.</title>
        <authorList>
            <person name="Guha S."/>
            <person name="Jorrin B."/>
            <person name="Sarkar M."/>
            <person name="Poole P.S."/>
            <person name="DasGupta M."/>
        </authorList>
    </citation>
    <scope>NUCLEOTIDE SEQUENCE</scope>
    <source>
        <strain evidence="7">WBOS16</strain>
    </source>
</reference>
<evidence type="ECO:0000259" key="6">
    <source>
        <dbReference type="SMART" id="SM00849"/>
    </source>
</evidence>
<keyword evidence="5" id="KW-0732">Signal</keyword>
<dbReference type="GO" id="GO:0016787">
    <property type="term" value="F:hydrolase activity"/>
    <property type="evidence" value="ECO:0007669"/>
    <property type="project" value="UniProtKB-KW"/>
</dbReference>
<keyword evidence="4" id="KW-0862">Zinc</keyword>
<feature type="chain" id="PRO_5041931555" evidence="5">
    <location>
        <begin position="32"/>
        <end position="332"/>
    </location>
</feature>
<comment type="similarity">
    <text evidence="1">Belongs to the metallo-beta-lactamase superfamily.</text>
</comment>
<evidence type="ECO:0000313" key="7">
    <source>
        <dbReference type="EMBL" id="UUO67549.1"/>
    </source>
</evidence>
<dbReference type="RefSeq" id="WP_257179941.1">
    <property type="nucleotide sequence ID" value="NZ_CP028989.1"/>
</dbReference>
<evidence type="ECO:0000256" key="5">
    <source>
        <dbReference type="SAM" id="SignalP"/>
    </source>
</evidence>
<proteinExistence type="inferred from homology"/>
<evidence type="ECO:0000256" key="4">
    <source>
        <dbReference type="ARBA" id="ARBA00022833"/>
    </source>
</evidence>
<organism evidence="7 8">
    <name type="scientific">Bradyrhizobium betae</name>
    <dbReference type="NCBI Taxonomy" id="244734"/>
    <lineage>
        <taxon>Bacteria</taxon>
        <taxon>Pseudomonadati</taxon>
        <taxon>Pseudomonadota</taxon>
        <taxon>Alphaproteobacteria</taxon>
        <taxon>Hyphomicrobiales</taxon>
        <taxon>Nitrobacteraceae</taxon>
        <taxon>Bradyrhizobium</taxon>
    </lineage>
</organism>
<dbReference type="Proteomes" id="UP001058872">
    <property type="component" value="Chromosome"/>
</dbReference>
<feature type="signal peptide" evidence="5">
    <location>
        <begin position="1"/>
        <end position="31"/>
    </location>
</feature>
<dbReference type="Gene3D" id="3.60.15.10">
    <property type="entry name" value="Ribonuclease Z/Hydroxyacylglutathione hydrolase-like"/>
    <property type="match status" value="1"/>
</dbReference>
<dbReference type="AlphaFoldDB" id="A0AAE9ND13"/>
<sequence length="332" mass="35201">MTDLNRRHLLAGAAALGAAAAAGLGPTAAKAAAPLAGTQAPGFYRYKVGSFECTSINDGARTFPMPDKFVANIPKEEALAAGEAAYMPKGMVTIPFNPQLINTGSKLVLIDTGNGIANLEASKGAVGRTLQNLQAAGVDPKSVDVVLLSHMHGDHINGVRLADGALAFPNAEIMVPAKEWEFWTSEDNAAKAESNQGLKAAFANVKKIFAGLESKVTKYEWGKEVAPGITSIATPGHTPGHTSFAVASGDAKVLIQSDVTNIPEFFLRNPDWHVMFDMDAAMAQQTRHKFYDMAAVEKATVVGFHFTFPSVGHVVKDGAKYRLIPSAWNPTI</sequence>
<dbReference type="Pfam" id="PF00753">
    <property type="entry name" value="Lactamase_B"/>
    <property type="match status" value="1"/>
</dbReference>
<dbReference type="InterPro" id="IPR036866">
    <property type="entry name" value="RibonucZ/Hydroxyglut_hydro"/>
</dbReference>
<feature type="domain" description="Metallo-beta-lactamase" evidence="6">
    <location>
        <begin position="95"/>
        <end position="305"/>
    </location>
</feature>
<accession>A0AAE9ND13</accession>
<dbReference type="InterPro" id="IPR051013">
    <property type="entry name" value="MBL_superfamily_lactonases"/>
</dbReference>
<keyword evidence="2" id="KW-0479">Metal-binding</keyword>
<dbReference type="PANTHER" id="PTHR42978">
    <property type="entry name" value="QUORUM-QUENCHING LACTONASE YTNP-RELATED-RELATED"/>
    <property type="match status" value="1"/>
</dbReference>
<dbReference type="SUPFAM" id="SSF56281">
    <property type="entry name" value="Metallo-hydrolase/oxidoreductase"/>
    <property type="match status" value="1"/>
</dbReference>
<name>A0AAE9ND13_9BRAD</name>
<dbReference type="PROSITE" id="PS51318">
    <property type="entry name" value="TAT"/>
    <property type="match status" value="1"/>
</dbReference>